<dbReference type="OrthoDB" id="9803333at2"/>
<keyword evidence="2" id="KW-0560">Oxidoreductase</keyword>
<dbReference type="Gene3D" id="3.40.50.720">
    <property type="entry name" value="NAD(P)-binding Rossmann-like Domain"/>
    <property type="match status" value="1"/>
</dbReference>
<dbReference type="PRINTS" id="PR00081">
    <property type="entry name" value="GDHRDH"/>
</dbReference>
<dbReference type="InterPro" id="IPR036291">
    <property type="entry name" value="NAD(P)-bd_dom_sf"/>
</dbReference>
<gene>
    <name evidence="3" type="ORF">EV675_0549</name>
</gene>
<evidence type="ECO:0000256" key="2">
    <source>
        <dbReference type="ARBA" id="ARBA00023002"/>
    </source>
</evidence>
<comment type="caution">
    <text evidence="3">The sequence shown here is derived from an EMBL/GenBank/DDBJ whole genome shotgun (WGS) entry which is preliminary data.</text>
</comment>
<dbReference type="AlphaFoldDB" id="A0A4Q7NIB6"/>
<name>A0A4Q7NIB6_9BURK</name>
<dbReference type="Pfam" id="PF13561">
    <property type="entry name" value="adh_short_C2"/>
    <property type="match status" value="1"/>
</dbReference>
<organism evidence="3 4">
    <name type="scientific">Pigmentiphaga kullae</name>
    <dbReference type="NCBI Taxonomy" id="151784"/>
    <lineage>
        <taxon>Bacteria</taxon>
        <taxon>Pseudomonadati</taxon>
        <taxon>Pseudomonadota</taxon>
        <taxon>Betaproteobacteria</taxon>
        <taxon>Burkholderiales</taxon>
        <taxon>Alcaligenaceae</taxon>
        <taxon>Pigmentiphaga</taxon>
    </lineage>
</organism>
<dbReference type="Proteomes" id="UP000292445">
    <property type="component" value="Unassembled WGS sequence"/>
</dbReference>
<dbReference type="EMBL" id="SGXC01000001">
    <property type="protein sequence ID" value="RZS84532.1"/>
    <property type="molecule type" value="Genomic_DNA"/>
</dbReference>
<dbReference type="PROSITE" id="PS00061">
    <property type="entry name" value="ADH_SHORT"/>
    <property type="match status" value="1"/>
</dbReference>
<evidence type="ECO:0000256" key="1">
    <source>
        <dbReference type="ARBA" id="ARBA00006484"/>
    </source>
</evidence>
<dbReference type="PANTHER" id="PTHR42760">
    <property type="entry name" value="SHORT-CHAIN DEHYDROGENASES/REDUCTASES FAMILY MEMBER"/>
    <property type="match status" value="1"/>
</dbReference>
<proteinExistence type="inferred from homology"/>
<dbReference type="SUPFAM" id="SSF51735">
    <property type="entry name" value="NAD(P)-binding Rossmann-fold domains"/>
    <property type="match status" value="1"/>
</dbReference>
<accession>A0A4Q7NIB6</accession>
<dbReference type="InterPro" id="IPR002347">
    <property type="entry name" value="SDR_fam"/>
</dbReference>
<protein>
    <submittedName>
        <fullName evidence="3">3-oxoacyl-[acyl-carrier protein] reductase</fullName>
    </submittedName>
</protein>
<dbReference type="GO" id="GO:0030497">
    <property type="term" value="P:fatty acid elongation"/>
    <property type="evidence" value="ECO:0007669"/>
    <property type="project" value="TreeGrafter"/>
</dbReference>
<sequence length="253" mass="26513">MVKYDFSGQVAVVTGAASGVGLRIAQDLLGAGARVSMWDAGAEALRASAASLARADGIDQRTVDVRRHEQVEQAAQAVLARWGRIDVLINNAGIIRPPGPLASSSLADWDDVLAVNLTGTFHCCRAVMPIMAQAGYGRVVNVGSTSGKEGNPYTPSYSAAKAGVIALTKSLGKEFAASGVLVNCVAPTVLNTPMTCRNIEIAPERTQRLLEKIPMGRFGEVEELAAMLAWLSSRACSFSTGAVFDLSGGRATY</sequence>
<dbReference type="FunFam" id="3.40.50.720:FF:000173">
    <property type="entry name" value="3-oxoacyl-[acyl-carrier protein] reductase"/>
    <property type="match status" value="1"/>
</dbReference>
<dbReference type="NCBIfam" id="NF009466">
    <property type="entry name" value="PRK12826.1-2"/>
    <property type="match status" value="1"/>
</dbReference>
<evidence type="ECO:0000313" key="4">
    <source>
        <dbReference type="Proteomes" id="UP000292445"/>
    </source>
</evidence>
<dbReference type="PRINTS" id="PR00080">
    <property type="entry name" value="SDRFAMILY"/>
</dbReference>
<dbReference type="InterPro" id="IPR020904">
    <property type="entry name" value="Sc_DH/Rdtase_CS"/>
</dbReference>
<keyword evidence="4" id="KW-1185">Reference proteome</keyword>
<reference evidence="3 4" key="1">
    <citation type="submission" date="2019-02" db="EMBL/GenBank/DDBJ databases">
        <title>Genomic Encyclopedia of Type Strains, Phase IV (KMG-IV): sequencing the most valuable type-strain genomes for metagenomic binning, comparative biology and taxonomic classification.</title>
        <authorList>
            <person name="Goeker M."/>
        </authorList>
    </citation>
    <scope>NUCLEOTIDE SEQUENCE [LARGE SCALE GENOMIC DNA]</scope>
    <source>
        <strain evidence="3 4">K24</strain>
    </source>
</reference>
<comment type="similarity">
    <text evidence="1">Belongs to the short-chain dehydrogenases/reductases (SDR) family.</text>
</comment>
<dbReference type="PANTHER" id="PTHR42760:SF129">
    <property type="entry name" value="OXIDOREDUCTASE"/>
    <property type="match status" value="1"/>
</dbReference>
<evidence type="ECO:0000313" key="3">
    <source>
        <dbReference type="EMBL" id="RZS84532.1"/>
    </source>
</evidence>
<dbReference type="RefSeq" id="WP_130355887.1">
    <property type="nucleotide sequence ID" value="NZ_SGXC01000001.1"/>
</dbReference>
<dbReference type="GO" id="GO:0016616">
    <property type="term" value="F:oxidoreductase activity, acting on the CH-OH group of donors, NAD or NADP as acceptor"/>
    <property type="evidence" value="ECO:0007669"/>
    <property type="project" value="TreeGrafter"/>
</dbReference>